<evidence type="ECO:0000256" key="1">
    <source>
        <dbReference type="ARBA" id="ARBA00000085"/>
    </source>
</evidence>
<evidence type="ECO:0000256" key="5">
    <source>
        <dbReference type="ARBA" id="ARBA00023012"/>
    </source>
</evidence>
<dbReference type="Gene3D" id="3.30.565.10">
    <property type="entry name" value="Histidine kinase-like ATPase, C-terminal domain"/>
    <property type="match status" value="1"/>
</dbReference>
<keyword evidence="9" id="KW-1185">Reference proteome</keyword>
<dbReference type="Gene3D" id="1.10.287.130">
    <property type="match status" value="1"/>
</dbReference>
<dbReference type="Pfam" id="PF02518">
    <property type="entry name" value="HATPase_c"/>
    <property type="match status" value="1"/>
</dbReference>
<reference evidence="9" key="1">
    <citation type="submission" date="2016-10" db="EMBL/GenBank/DDBJ databases">
        <authorList>
            <person name="Varghese N."/>
            <person name="Submissions S."/>
        </authorList>
    </citation>
    <scope>NUCLEOTIDE SEQUENCE [LARGE SCALE GENOMIC DNA]</scope>
    <source>
        <strain evidence="9">Z-7934</strain>
    </source>
</reference>
<dbReference type="STRING" id="69895.SAMN05192551_10287"/>
<dbReference type="SMART" id="SM00387">
    <property type="entry name" value="HATPase_c"/>
    <property type="match status" value="1"/>
</dbReference>
<name>A0A1I3BXH8_9FIRM</name>
<dbReference type="SMART" id="SM00388">
    <property type="entry name" value="HisKA"/>
    <property type="match status" value="1"/>
</dbReference>
<evidence type="ECO:0000313" key="9">
    <source>
        <dbReference type="Proteomes" id="UP000199287"/>
    </source>
</evidence>
<organism evidence="8 9">
    <name type="scientific">Tindallia magadiensis</name>
    <dbReference type="NCBI Taxonomy" id="69895"/>
    <lineage>
        <taxon>Bacteria</taxon>
        <taxon>Bacillati</taxon>
        <taxon>Bacillota</taxon>
        <taxon>Clostridia</taxon>
        <taxon>Peptostreptococcales</taxon>
        <taxon>Tindalliaceae</taxon>
        <taxon>Tindallia</taxon>
    </lineage>
</organism>
<keyword evidence="3" id="KW-0597">Phosphoprotein</keyword>
<dbReference type="AlphaFoldDB" id="A0A1I3BXH8"/>
<evidence type="ECO:0000256" key="6">
    <source>
        <dbReference type="SAM" id="Coils"/>
    </source>
</evidence>
<dbReference type="CDD" id="cd00082">
    <property type="entry name" value="HisKA"/>
    <property type="match status" value="1"/>
</dbReference>
<proteinExistence type="predicted"/>
<evidence type="ECO:0000313" key="8">
    <source>
        <dbReference type="EMBL" id="SFH66962.1"/>
    </source>
</evidence>
<dbReference type="InterPro" id="IPR003661">
    <property type="entry name" value="HisK_dim/P_dom"/>
</dbReference>
<comment type="catalytic activity">
    <reaction evidence="1">
        <text>ATP + protein L-histidine = ADP + protein N-phospho-L-histidine.</text>
        <dbReference type="EC" id="2.7.13.3"/>
    </reaction>
</comment>
<dbReference type="InterPro" id="IPR005467">
    <property type="entry name" value="His_kinase_dom"/>
</dbReference>
<keyword evidence="4 8" id="KW-0808">Transferase</keyword>
<dbReference type="EC" id="2.7.13.3" evidence="2"/>
<dbReference type="PROSITE" id="PS50109">
    <property type="entry name" value="HIS_KIN"/>
    <property type="match status" value="1"/>
</dbReference>
<protein>
    <recommendedName>
        <fullName evidence="2">histidine kinase</fullName>
        <ecNumber evidence="2">2.7.13.3</ecNumber>
    </recommendedName>
</protein>
<evidence type="ECO:0000256" key="4">
    <source>
        <dbReference type="ARBA" id="ARBA00022777"/>
    </source>
</evidence>
<dbReference type="InterPro" id="IPR036890">
    <property type="entry name" value="HATPase_C_sf"/>
</dbReference>
<dbReference type="InterPro" id="IPR003594">
    <property type="entry name" value="HATPase_dom"/>
</dbReference>
<evidence type="ECO:0000256" key="3">
    <source>
        <dbReference type="ARBA" id="ARBA00022553"/>
    </source>
</evidence>
<dbReference type="PANTHER" id="PTHR43065">
    <property type="entry name" value="SENSOR HISTIDINE KINASE"/>
    <property type="match status" value="1"/>
</dbReference>
<gene>
    <name evidence="8" type="ORF">SAMN05192551_10287</name>
</gene>
<dbReference type="Proteomes" id="UP000199287">
    <property type="component" value="Unassembled WGS sequence"/>
</dbReference>
<dbReference type="OrthoDB" id="9784397at2"/>
<dbReference type="Pfam" id="PF00512">
    <property type="entry name" value="HisKA"/>
    <property type="match status" value="1"/>
</dbReference>
<dbReference type="PANTHER" id="PTHR43065:SF42">
    <property type="entry name" value="TWO-COMPONENT SENSOR PPRA"/>
    <property type="match status" value="1"/>
</dbReference>
<evidence type="ECO:0000259" key="7">
    <source>
        <dbReference type="PROSITE" id="PS50109"/>
    </source>
</evidence>
<dbReference type="SUPFAM" id="SSF55874">
    <property type="entry name" value="ATPase domain of HSP90 chaperone/DNA topoisomerase II/histidine kinase"/>
    <property type="match status" value="1"/>
</dbReference>
<keyword evidence="6" id="KW-0175">Coiled coil</keyword>
<dbReference type="InterPro" id="IPR036097">
    <property type="entry name" value="HisK_dim/P_sf"/>
</dbReference>
<dbReference type="PRINTS" id="PR00344">
    <property type="entry name" value="BCTRLSENSOR"/>
</dbReference>
<sequence>MENLNYLAYRLLQAAGREKSRVTFLRAVYQLIKKELKEDIVRLFFCYENQLYEFLPAGQIEPFSLKCKSNDHHFQKESWAREFLFQALGMKDADQWKLTSKETYAMLCKNSGENAANGIWLIPFENQSLKRGILVIENKSRDREILATERLVEKLGPVLTEAFEHQEAHLACQERVKELKCLYEISRLASLTEEGKGDILQKIAGLLPESMQFPEIASARITVDQQVFQNDDFKESQRCLSAPITTEEKQRGQLEVFYAAEHRIYDDDLFLSEEKKLIQMVSQQIATLLEKKEKETANQKLQEQLLHADRLATIGQLSAGVAHEINEPLGAIIGFSQLIQNETQEERTRKDLDKMMKSALHAREIIRKLLVFAREPGAEKQRKKINQVIEEGLVFLESRLLKQGITLVKKFSNGLPEVMVDARQIHQVIINVTVNSMQAMPEGGELTIETGMEKGWWMIKITDTGMGMSPEVQDKMFLPFFTTKEVNEGTGLGLSVVHGIVTDHNGAIEVKSKLGEGTEITLRFPQELAGKEMQP</sequence>
<accession>A0A1I3BXH8</accession>
<dbReference type="SUPFAM" id="SSF47384">
    <property type="entry name" value="Homodimeric domain of signal transducing histidine kinase"/>
    <property type="match status" value="1"/>
</dbReference>
<dbReference type="InterPro" id="IPR004358">
    <property type="entry name" value="Sig_transdc_His_kin-like_C"/>
</dbReference>
<keyword evidence="5" id="KW-0902">Two-component regulatory system</keyword>
<dbReference type="EMBL" id="FOQA01000002">
    <property type="protein sequence ID" value="SFH66962.1"/>
    <property type="molecule type" value="Genomic_DNA"/>
</dbReference>
<evidence type="ECO:0000256" key="2">
    <source>
        <dbReference type="ARBA" id="ARBA00012438"/>
    </source>
</evidence>
<feature type="coiled-coil region" evidence="6">
    <location>
        <begin position="278"/>
        <end position="311"/>
    </location>
</feature>
<keyword evidence="4 8" id="KW-0418">Kinase</keyword>
<dbReference type="GO" id="GO:0000155">
    <property type="term" value="F:phosphorelay sensor kinase activity"/>
    <property type="evidence" value="ECO:0007669"/>
    <property type="project" value="InterPro"/>
</dbReference>
<dbReference type="RefSeq" id="WP_093370205.1">
    <property type="nucleotide sequence ID" value="NZ_FOQA01000002.1"/>
</dbReference>
<feature type="domain" description="Histidine kinase" evidence="7">
    <location>
        <begin position="320"/>
        <end position="528"/>
    </location>
</feature>